<dbReference type="SMART" id="SM00054">
    <property type="entry name" value="EFh"/>
    <property type="match status" value="2"/>
</dbReference>
<dbReference type="PROSITE" id="PS50222">
    <property type="entry name" value="EF_HAND_2"/>
    <property type="match status" value="2"/>
</dbReference>
<evidence type="ECO:0000313" key="3">
    <source>
        <dbReference type="EMBL" id="CAK9867860.1"/>
    </source>
</evidence>
<protein>
    <recommendedName>
        <fullName evidence="2">EF-hand domain-containing protein</fullName>
    </recommendedName>
</protein>
<gene>
    <name evidence="3" type="ORF">CSSPJE1EN2_LOCUS10855</name>
</gene>
<feature type="domain" description="EF-hand" evidence="2">
    <location>
        <begin position="103"/>
        <end position="138"/>
    </location>
</feature>
<dbReference type="InterPro" id="IPR011992">
    <property type="entry name" value="EF-hand-dom_pair"/>
</dbReference>
<organism evidence="3 4">
    <name type="scientific">Sphagnum jensenii</name>
    <dbReference type="NCBI Taxonomy" id="128206"/>
    <lineage>
        <taxon>Eukaryota</taxon>
        <taxon>Viridiplantae</taxon>
        <taxon>Streptophyta</taxon>
        <taxon>Embryophyta</taxon>
        <taxon>Bryophyta</taxon>
        <taxon>Sphagnophytina</taxon>
        <taxon>Sphagnopsida</taxon>
        <taxon>Sphagnales</taxon>
        <taxon>Sphagnaceae</taxon>
        <taxon>Sphagnum</taxon>
    </lineage>
</organism>
<dbReference type="Gene3D" id="1.10.238.10">
    <property type="entry name" value="EF-hand"/>
    <property type="match status" value="1"/>
</dbReference>
<evidence type="ECO:0000259" key="2">
    <source>
        <dbReference type="PROSITE" id="PS50222"/>
    </source>
</evidence>
<accession>A0ABP1AZ37</accession>
<dbReference type="InterPro" id="IPR018247">
    <property type="entry name" value="EF_Hand_1_Ca_BS"/>
</dbReference>
<keyword evidence="1" id="KW-0106">Calcium</keyword>
<reference evidence="3" key="1">
    <citation type="submission" date="2024-03" db="EMBL/GenBank/DDBJ databases">
        <authorList>
            <consortium name="ELIXIR-Norway"/>
            <consortium name="Elixir Norway"/>
        </authorList>
    </citation>
    <scope>NUCLEOTIDE SEQUENCE</scope>
</reference>
<keyword evidence="4" id="KW-1185">Reference proteome</keyword>
<dbReference type="Proteomes" id="UP001497522">
    <property type="component" value="Chromosome 17"/>
</dbReference>
<dbReference type="SUPFAM" id="SSF47473">
    <property type="entry name" value="EF-hand"/>
    <property type="match status" value="1"/>
</dbReference>
<sequence length="149" mass="17202">MNLLSSPPGMKDLEDGLGHLMLLMKERGYLPAFDGLQIFHLFDPSGTGFMTFQEFVAVSGSIINHEDHEHHVKLAFDACHLDKDGHILYTQLERNLRLSMPSIPNSMVQKWFHKLDFNGNGFITWEEFRVFLEQNPELLPIFMVATFHK</sequence>
<proteinExistence type="predicted"/>
<evidence type="ECO:0000256" key="1">
    <source>
        <dbReference type="ARBA" id="ARBA00022837"/>
    </source>
</evidence>
<evidence type="ECO:0000313" key="4">
    <source>
        <dbReference type="Proteomes" id="UP001497522"/>
    </source>
</evidence>
<dbReference type="InterPro" id="IPR002048">
    <property type="entry name" value="EF_hand_dom"/>
</dbReference>
<dbReference type="Pfam" id="PF13499">
    <property type="entry name" value="EF-hand_7"/>
    <property type="match status" value="1"/>
</dbReference>
<name>A0ABP1AZ37_9BRYO</name>
<dbReference type="PROSITE" id="PS00018">
    <property type="entry name" value="EF_HAND_1"/>
    <property type="match status" value="2"/>
</dbReference>
<feature type="domain" description="EF-hand" evidence="2">
    <location>
        <begin position="37"/>
        <end position="65"/>
    </location>
</feature>
<dbReference type="EMBL" id="OZ023718">
    <property type="protein sequence ID" value="CAK9867860.1"/>
    <property type="molecule type" value="Genomic_DNA"/>
</dbReference>